<gene>
    <name evidence="4" type="primary">LOC107431610</name>
</gene>
<dbReference type="Proteomes" id="UP001652623">
    <property type="component" value="Chromosome 11"/>
</dbReference>
<comment type="subcellular location">
    <subcellularLocation>
        <location evidence="1">Nucleus</location>
    </subcellularLocation>
</comment>
<comment type="function">
    <text evidence="1">Acts as a component of a SCF E3 ubiquitin ligase complexes.</text>
</comment>
<evidence type="ECO:0000313" key="3">
    <source>
        <dbReference type="Proteomes" id="UP001652623"/>
    </source>
</evidence>
<sequence>MGGLGLNSLPPPLPPPPPWEVMVLVSHRLDPKTLAIASCVCKSWSISMSSDHLWKPICANHFPSLSNLHPTVSYRRLYATAHSSSKHRLQLKTPSKPRLSLADLIFAVNIVPKSCCNSNMVALTVTGDELAVDPNEVFKFDLQVNDYYDDERPCMLEAMEEMKISWNIVLKGWRGVFTMMDCHGKVSFSPGGDGWFSGELPPAGCCCSIGSTTSGIVADLKVGYCTRRGNSSGAAGKVRIEKVSLGILNVLNWRYVTLEDGLRYLQHFLLPFDTNALPYDHILN</sequence>
<dbReference type="Gene3D" id="1.20.1280.50">
    <property type="match status" value="1"/>
</dbReference>
<dbReference type="AlphaFoldDB" id="A0A6P4B7B8"/>
<dbReference type="PANTHER" id="PTHR12874:SF16">
    <property type="entry name" value="OS01G0800800 PROTEIN"/>
    <property type="match status" value="1"/>
</dbReference>
<dbReference type="PANTHER" id="PTHR12874">
    <property type="entry name" value="F-BOX ONLY PROTEIN 48-RELATED"/>
    <property type="match status" value="1"/>
</dbReference>
<dbReference type="GeneID" id="107431610"/>
<dbReference type="GO" id="GO:0019005">
    <property type="term" value="C:SCF ubiquitin ligase complex"/>
    <property type="evidence" value="ECO:0007669"/>
    <property type="project" value="UniProtKB-UniRule"/>
</dbReference>
<dbReference type="InParanoid" id="A0A6P4B7B8"/>
<dbReference type="GO" id="GO:0009740">
    <property type="term" value="P:gibberellic acid mediated signaling pathway"/>
    <property type="evidence" value="ECO:0007669"/>
    <property type="project" value="TreeGrafter"/>
</dbReference>
<keyword evidence="1" id="KW-0539">Nucleus</keyword>
<keyword evidence="1" id="KW-0833">Ubl conjugation pathway</keyword>
<dbReference type="Pfam" id="PF12937">
    <property type="entry name" value="F-box-like"/>
    <property type="match status" value="1"/>
</dbReference>
<reference evidence="4" key="1">
    <citation type="submission" date="2025-08" db="UniProtKB">
        <authorList>
            <consortium name="RefSeq"/>
        </authorList>
    </citation>
    <scope>IDENTIFICATION</scope>
    <source>
        <tissue evidence="4">Seedling</tissue>
    </source>
</reference>
<evidence type="ECO:0000259" key="2">
    <source>
        <dbReference type="Pfam" id="PF12937"/>
    </source>
</evidence>
<dbReference type="InterPro" id="IPR036047">
    <property type="entry name" value="F-box-like_dom_sf"/>
</dbReference>
<dbReference type="InterPro" id="IPR001810">
    <property type="entry name" value="F-box_dom"/>
</dbReference>
<evidence type="ECO:0000256" key="1">
    <source>
        <dbReference type="RuleBase" id="RU369085"/>
    </source>
</evidence>
<keyword evidence="3" id="KW-1185">Reference proteome</keyword>
<comment type="pathway">
    <text evidence="1">Protein modification; protein ubiquitination.</text>
</comment>
<protein>
    <recommendedName>
        <fullName evidence="1">F-box protein</fullName>
    </recommendedName>
</protein>
<comment type="subunit">
    <text evidence="1">Component of the SCF-type E3 ligase complex.</text>
</comment>
<accession>A0A6P4B7B8</accession>
<proteinExistence type="predicted"/>
<evidence type="ECO:0000313" key="4">
    <source>
        <dbReference type="RefSeq" id="XP_015898063.2"/>
    </source>
</evidence>
<feature type="domain" description="F-box" evidence="2">
    <location>
        <begin position="18"/>
        <end position="58"/>
    </location>
</feature>
<dbReference type="GO" id="GO:0031146">
    <property type="term" value="P:SCF-dependent proteasomal ubiquitin-dependent protein catabolic process"/>
    <property type="evidence" value="ECO:0007669"/>
    <property type="project" value="UniProtKB-UniRule"/>
</dbReference>
<dbReference type="KEGG" id="zju:107431610"/>
<dbReference type="GO" id="GO:0016567">
    <property type="term" value="P:protein ubiquitination"/>
    <property type="evidence" value="ECO:0007669"/>
    <property type="project" value="UniProtKB-UniRule"/>
</dbReference>
<dbReference type="GO" id="GO:0005737">
    <property type="term" value="C:cytoplasm"/>
    <property type="evidence" value="ECO:0007669"/>
    <property type="project" value="TreeGrafter"/>
</dbReference>
<organism evidence="3 4">
    <name type="scientific">Ziziphus jujuba</name>
    <name type="common">Chinese jujube</name>
    <name type="synonym">Ziziphus sativa</name>
    <dbReference type="NCBI Taxonomy" id="326968"/>
    <lineage>
        <taxon>Eukaryota</taxon>
        <taxon>Viridiplantae</taxon>
        <taxon>Streptophyta</taxon>
        <taxon>Embryophyta</taxon>
        <taxon>Tracheophyta</taxon>
        <taxon>Spermatophyta</taxon>
        <taxon>Magnoliopsida</taxon>
        <taxon>eudicotyledons</taxon>
        <taxon>Gunneridae</taxon>
        <taxon>Pentapetalae</taxon>
        <taxon>rosids</taxon>
        <taxon>fabids</taxon>
        <taxon>Rosales</taxon>
        <taxon>Rhamnaceae</taxon>
        <taxon>Paliureae</taxon>
        <taxon>Ziziphus</taxon>
    </lineage>
</organism>
<dbReference type="SUPFAM" id="SSF81383">
    <property type="entry name" value="F-box domain"/>
    <property type="match status" value="1"/>
</dbReference>
<name>A0A6P4B7B8_ZIZJJ</name>
<dbReference type="RefSeq" id="XP_015898063.2">
    <property type="nucleotide sequence ID" value="XM_016042577.4"/>
</dbReference>
<dbReference type="GO" id="GO:0005634">
    <property type="term" value="C:nucleus"/>
    <property type="evidence" value="ECO:0007669"/>
    <property type="project" value="UniProtKB-SubCell"/>
</dbReference>